<accession>A0A2Z4LVF7</accession>
<feature type="transmembrane region" description="Helical" evidence="1">
    <location>
        <begin position="107"/>
        <end position="136"/>
    </location>
</feature>
<dbReference type="OrthoDB" id="798769at2"/>
<feature type="transmembrane region" description="Helical" evidence="1">
    <location>
        <begin position="40"/>
        <end position="59"/>
    </location>
</feature>
<keyword evidence="3" id="KW-1185">Reference proteome</keyword>
<name>A0A2Z4LVF7_9FLAO</name>
<protein>
    <recommendedName>
        <fullName evidence="4">Prepilin type IV endopeptidase peptidase domain-containing protein</fullName>
    </recommendedName>
</protein>
<gene>
    <name evidence="2" type="ORF">HME9304_02750</name>
</gene>
<dbReference type="EMBL" id="CP030104">
    <property type="protein sequence ID" value="AWX45723.1"/>
    <property type="molecule type" value="Genomic_DNA"/>
</dbReference>
<feature type="transmembrane region" description="Helical" evidence="1">
    <location>
        <begin position="66"/>
        <end position="87"/>
    </location>
</feature>
<organism evidence="2 3">
    <name type="scientific">Flagellimonas maritima</name>
    <dbReference type="NCBI Taxonomy" id="1383885"/>
    <lineage>
        <taxon>Bacteria</taxon>
        <taxon>Pseudomonadati</taxon>
        <taxon>Bacteroidota</taxon>
        <taxon>Flavobacteriia</taxon>
        <taxon>Flavobacteriales</taxon>
        <taxon>Flavobacteriaceae</taxon>
        <taxon>Flagellimonas</taxon>
    </lineage>
</organism>
<feature type="transmembrane region" description="Helical" evidence="1">
    <location>
        <begin position="16"/>
        <end position="34"/>
    </location>
</feature>
<keyword evidence="1" id="KW-0472">Membrane</keyword>
<reference evidence="2 3" key="1">
    <citation type="submission" date="2018-06" db="EMBL/GenBank/DDBJ databases">
        <title>Spongiibacterium sp. HME9304 Genome sequencing and assembly.</title>
        <authorList>
            <person name="Kang H."/>
            <person name="Kim H."/>
            <person name="Joh K."/>
        </authorList>
    </citation>
    <scope>NUCLEOTIDE SEQUENCE [LARGE SCALE GENOMIC DNA]</scope>
    <source>
        <strain evidence="2 3">HME9304</strain>
    </source>
</reference>
<sequence length="176" mass="19892">MGNRRERQPKTDNQRLVFILQLLTMMGCGIVAVQDFKDREVIWICFPIIGVLLACLHAHRLGFDHFVFFALNNIVLVSCVLALLWTITKFVFKKEFLNVSFGLGDMLFIYAFALGFPTVTFIILFVGSILFSLLAFIILKMFTQAKTVPLAGFMGIFLISVLLLAFLPNTPSLYSI</sequence>
<feature type="transmembrane region" description="Helical" evidence="1">
    <location>
        <begin position="148"/>
        <end position="167"/>
    </location>
</feature>
<dbReference type="PROSITE" id="PS51257">
    <property type="entry name" value="PROKAR_LIPOPROTEIN"/>
    <property type="match status" value="1"/>
</dbReference>
<evidence type="ECO:0000256" key="1">
    <source>
        <dbReference type="SAM" id="Phobius"/>
    </source>
</evidence>
<dbReference type="AlphaFoldDB" id="A0A2Z4LVF7"/>
<evidence type="ECO:0000313" key="3">
    <source>
        <dbReference type="Proteomes" id="UP000248536"/>
    </source>
</evidence>
<dbReference type="RefSeq" id="WP_123877506.1">
    <property type="nucleotide sequence ID" value="NZ_CP030104.1"/>
</dbReference>
<dbReference type="KEGG" id="spon:HME9304_02750"/>
<keyword evidence="1" id="KW-1133">Transmembrane helix</keyword>
<evidence type="ECO:0008006" key="4">
    <source>
        <dbReference type="Google" id="ProtNLM"/>
    </source>
</evidence>
<dbReference type="Proteomes" id="UP000248536">
    <property type="component" value="Chromosome"/>
</dbReference>
<proteinExistence type="predicted"/>
<evidence type="ECO:0000313" key="2">
    <source>
        <dbReference type="EMBL" id="AWX45723.1"/>
    </source>
</evidence>
<keyword evidence="1" id="KW-0812">Transmembrane</keyword>